<keyword evidence="1" id="KW-0812">Transmembrane</keyword>
<keyword evidence="4" id="KW-1185">Reference proteome</keyword>
<dbReference type="InterPro" id="IPR021814">
    <property type="entry name" value="DUF3394"/>
</dbReference>
<feature type="transmembrane region" description="Helical" evidence="1">
    <location>
        <begin position="440"/>
        <end position="462"/>
    </location>
</feature>
<dbReference type="InterPro" id="IPR011853">
    <property type="entry name" value="TRAP_DctM-Dct_fused"/>
</dbReference>
<feature type="transmembrane region" description="Helical" evidence="1">
    <location>
        <begin position="124"/>
        <end position="140"/>
    </location>
</feature>
<gene>
    <name evidence="3" type="ORF">dnl_30170</name>
</gene>
<evidence type="ECO:0000259" key="2">
    <source>
        <dbReference type="Pfam" id="PF06808"/>
    </source>
</evidence>
<feature type="transmembrane region" description="Helical" evidence="1">
    <location>
        <begin position="595"/>
        <end position="616"/>
    </location>
</feature>
<feature type="transmembrane region" description="Helical" evidence="1">
    <location>
        <begin position="508"/>
        <end position="534"/>
    </location>
</feature>
<dbReference type="InterPro" id="IPR010656">
    <property type="entry name" value="DctM"/>
</dbReference>
<evidence type="ECO:0000256" key="1">
    <source>
        <dbReference type="SAM" id="Phobius"/>
    </source>
</evidence>
<keyword evidence="1" id="KW-0472">Membrane</keyword>
<reference evidence="3" key="1">
    <citation type="journal article" date="2021" name="Microb. Physiol.">
        <title>Proteogenomic Insights into the Physiology of Marine, Sulfate-Reducing, Filamentous Desulfonema limicola and Desulfonema magnum.</title>
        <authorList>
            <person name="Schnaars V."/>
            <person name="Wohlbrand L."/>
            <person name="Scheve S."/>
            <person name="Hinrichs C."/>
            <person name="Reinhardt R."/>
            <person name="Rabus R."/>
        </authorList>
    </citation>
    <scope>NUCLEOTIDE SEQUENCE</scope>
    <source>
        <strain evidence="3">5ac10</strain>
    </source>
</reference>
<keyword evidence="1" id="KW-1133">Transmembrane helix</keyword>
<dbReference type="PANTHER" id="PTHR43849">
    <property type="entry name" value="BLL3936 PROTEIN"/>
    <property type="match status" value="1"/>
</dbReference>
<feature type="transmembrane region" description="Helical" evidence="1">
    <location>
        <begin position="474"/>
        <end position="501"/>
    </location>
</feature>
<dbReference type="Pfam" id="PF11874">
    <property type="entry name" value="DUF3394"/>
    <property type="match status" value="1"/>
</dbReference>
<dbReference type="Pfam" id="PF06808">
    <property type="entry name" value="DctM"/>
    <property type="match status" value="1"/>
</dbReference>
<feature type="transmembrane region" description="Helical" evidence="1">
    <location>
        <begin position="58"/>
        <end position="74"/>
    </location>
</feature>
<protein>
    <submittedName>
        <fullName evidence="3">TRAP C4-dicarboxylate transport system permease</fullName>
    </submittedName>
</protein>
<feature type="domain" description="TRAP C4-dicarboxylate transport system permease DctM subunit" evidence="2">
    <location>
        <begin position="135"/>
        <end position="588"/>
    </location>
</feature>
<feature type="transmembrane region" description="Helical" evidence="1">
    <location>
        <begin position="628"/>
        <end position="648"/>
    </location>
</feature>
<dbReference type="NCBIfam" id="TIGR02123">
    <property type="entry name" value="TRAP_fused"/>
    <property type="match status" value="1"/>
</dbReference>
<accession>A0A975B8U4</accession>
<evidence type="ECO:0000313" key="3">
    <source>
        <dbReference type="EMBL" id="QTA80705.1"/>
    </source>
</evidence>
<feature type="transmembrane region" description="Helical" evidence="1">
    <location>
        <begin position="387"/>
        <end position="403"/>
    </location>
</feature>
<sequence>MVFDKRRKSAAELLKSETGDIRNLRPFEHYLVAVIAISWALFQLALADFLILESTIKRTIHLAFAISLLFLLNPCLKRPVKFLKFLSVTDRIPVIDYIFAILGAVTALYLAIDYEGIGMRAGMPITRDLVSGTILVILLLEATRRIIGPALSVIAIGFTAYAFLGPYMPDILAFKGVSLSKYMSNIALSTEGIYGIPIGVSASIVFLFVLMGALLDKAGAGLFFTNLALSILGRYKGGAAKAAVVASGATGIVSGSSIANIVTTGPFTIPLMKKIGYPPKKAAAIEVASSTDGQLMPPIMGAAAFIIAEYVNVPYLDVVKAAAIPAFVSYFGLFCITHLEASKLGIEGLAPEDTPDFFGTLKNGLHYLIPLAVLLYELVWLRHSPEMAAYRAILILFVIIFYQETRKSFSEKTGLKNAVKASFILIARGLIQGSKNMMSVALACAAAGIIVGVVNMGMGGMISGIVENLARGNIFLLLLITAMASLLIGMGLPTTATYIVMASLTAPIIVNVGGAYGYVIPIMAAHLFCFYFGILADDTPPVGLAAYAASAIADSEPIPTGIQGFLYDIRTSVIAFMFVFNPELILHNINSWPHALLIFGMALIGMSCFECFAQGWCLTRNKWYDIPFFLAASFILFNPGGAASLFHIDPGYKYYLFPLGIMIYGIVLFSQKMRMKKNDKKNKNPGAGAA</sequence>
<dbReference type="Proteomes" id="UP000663720">
    <property type="component" value="Chromosome"/>
</dbReference>
<dbReference type="PANTHER" id="PTHR43849:SF2">
    <property type="entry name" value="BLL3936 PROTEIN"/>
    <property type="match status" value="1"/>
</dbReference>
<dbReference type="KEGG" id="dli:dnl_30170"/>
<feature type="transmembrane region" description="Helical" evidence="1">
    <location>
        <begin position="30"/>
        <end position="52"/>
    </location>
</feature>
<feature type="transmembrane region" description="Helical" evidence="1">
    <location>
        <begin position="94"/>
        <end position="112"/>
    </location>
</feature>
<feature type="transmembrane region" description="Helical" evidence="1">
    <location>
        <begin position="654"/>
        <end position="671"/>
    </location>
</feature>
<feature type="transmembrane region" description="Helical" evidence="1">
    <location>
        <begin position="147"/>
        <end position="164"/>
    </location>
</feature>
<organism evidence="3 4">
    <name type="scientific">Desulfonema limicola</name>
    <dbReference type="NCBI Taxonomy" id="45656"/>
    <lineage>
        <taxon>Bacteria</taxon>
        <taxon>Pseudomonadati</taxon>
        <taxon>Thermodesulfobacteriota</taxon>
        <taxon>Desulfobacteria</taxon>
        <taxon>Desulfobacterales</taxon>
        <taxon>Desulfococcaceae</taxon>
        <taxon>Desulfonema</taxon>
    </lineage>
</organism>
<feature type="transmembrane region" description="Helical" evidence="1">
    <location>
        <begin position="364"/>
        <end position="381"/>
    </location>
</feature>
<dbReference type="RefSeq" id="WP_207692318.1">
    <property type="nucleotide sequence ID" value="NZ_CP061799.1"/>
</dbReference>
<feature type="transmembrane region" description="Helical" evidence="1">
    <location>
        <begin position="193"/>
        <end position="215"/>
    </location>
</feature>
<name>A0A975B8U4_9BACT</name>
<dbReference type="EMBL" id="CP061799">
    <property type="protein sequence ID" value="QTA80705.1"/>
    <property type="molecule type" value="Genomic_DNA"/>
</dbReference>
<dbReference type="AlphaFoldDB" id="A0A975B8U4"/>
<evidence type="ECO:0000313" key="4">
    <source>
        <dbReference type="Proteomes" id="UP000663720"/>
    </source>
</evidence>
<proteinExistence type="predicted"/>